<sequence>MARNTYYNKRRKKSQINTTGIAEFINKYLTTLLSNESCKCCSALHRFQCNLNNLDKSFSPNASQNETVESRLFVAVCYVDFNILCELRVSNVTAERDGERCTLMLSSLERITIFRREVHNIKLSLRISAGTFRLGVKKKIPNAFHISLHLPSERYSLRDEFYEDFHEGQARFIKRIGKVFLEQRKGFDKRTVIYPVSSLRIPVSLTMSGYRRLN</sequence>
<keyword evidence="2" id="KW-1185">Reference proteome</keyword>
<dbReference type="AlphaFoldDB" id="A0ABD1ZWN6"/>
<proteinExistence type="predicted"/>
<comment type="caution">
    <text evidence="1">The sequence shown here is derived from an EMBL/GenBank/DDBJ whole genome shotgun (WGS) entry which is preliminary data.</text>
</comment>
<protein>
    <submittedName>
        <fullName evidence="1">Uncharacterized protein</fullName>
    </submittedName>
</protein>
<dbReference type="EMBL" id="JAUDFV010000165">
    <property type="protein sequence ID" value="KAL2712768.1"/>
    <property type="molecule type" value="Genomic_DNA"/>
</dbReference>
<dbReference type="Proteomes" id="UP001607302">
    <property type="component" value="Unassembled WGS sequence"/>
</dbReference>
<gene>
    <name evidence="1" type="ORF">V1478_017723</name>
</gene>
<reference evidence="1 2" key="1">
    <citation type="journal article" date="2024" name="Ann. Entomol. Soc. Am.">
        <title>Genomic analyses of the southern and eastern yellowjacket wasps (Hymenoptera: Vespidae) reveal evolutionary signatures of social life.</title>
        <authorList>
            <person name="Catto M.A."/>
            <person name="Caine P.B."/>
            <person name="Orr S.E."/>
            <person name="Hunt B.G."/>
            <person name="Goodisman M.A.D."/>
        </authorList>
    </citation>
    <scope>NUCLEOTIDE SEQUENCE [LARGE SCALE GENOMIC DNA]</scope>
    <source>
        <strain evidence="1">233</strain>
        <tissue evidence="1">Head and thorax</tissue>
    </source>
</reference>
<accession>A0ABD1ZWN6</accession>
<organism evidence="1 2">
    <name type="scientific">Vespula squamosa</name>
    <name type="common">Southern yellow jacket</name>
    <name type="synonym">Wasp</name>
    <dbReference type="NCBI Taxonomy" id="30214"/>
    <lineage>
        <taxon>Eukaryota</taxon>
        <taxon>Metazoa</taxon>
        <taxon>Ecdysozoa</taxon>
        <taxon>Arthropoda</taxon>
        <taxon>Hexapoda</taxon>
        <taxon>Insecta</taxon>
        <taxon>Pterygota</taxon>
        <taxon>Neoptera</taxon>
        <taxon>Endopterygota</taxon>
        <taxon>Hymenoptera</taxon>
        <taxon>Apocrita</taxon>
        <taxon>Aculeata</taxon>
        <taxon>Vespoidea</taxon>
        <taxon>Vespidae</taxon>
        <taxon>Vespinae</taxon>
        <taxon>Vespula</taxon>
    </lineage>
</organism>
<name>A0ABD1ZWN6_VESSQ</name>
<evidence type="ECO:0000313" key="2">
    <source>
        <dbReference type="Proteomes" id="UP001607302"/>
    </source>
</evidence>
<evidence type="ECO:0000313" key="1">
    <source>
        <dbReference type="EMBL" id="KAL2712768.1"/>
    </source>
</evidence>